<dbReference type="PANTHER" id="PTHR46481">
    <property type="entry name" value="ZINC FINGER BED DOMAIN-CONTAINING PROTEIN 4"/>
    <property type="match status" value="1"/>
</dbReference>
<dbReference type="Proteomes" id="UP000536711">
    <property type="component" value="Unassembled WGS sequence"/>
</dbReference>
<feature type="compositionally biased region" description="Polar residues" evidence="6">
    <location>
        <begin position="1"/>
        <end position="19"/>
    </location>
</feature>
<keyword evidence="3" id="KW-0863">Zinc-finger</keyword>
<evidence type="ECO:0000256" key="5">
    <source>
        <dbReference type="ARBA" id="ARBA00023242"/>
    </source>
</evidence>
<evidence type="ECO:0000313" key="8">
    <source>
        <dbReference type="EMBL" id="KAF4417970.1"/>
    </source>
</evidence>
<protein>
    <submittedName>
        <fullName evidence="8">HAT family dimerization domain</fullName>
    </submittedName>
</protein>
<evidence type="ECO:0000256" key="3">
    <source>
        <dbReference type="ARBA" id="ARBA00022771"/>
    </source>
</evidence>
<evidence type="ECO:0000256" key="4">
    <source>
        <dbReference type="ARBA" id="ARBA00022833"/>
    </source>
</evidence>
<evidence type="ECO:0000259" key="7">
    <source>
        <dbReference type="Pfam" id="PF05699"/>
    </source>
</evidence>
<feature type="region of interest" description="Disordered" evidence="6">
    <location>
        <begin position="1"/>
        <end position="27"/>
    </location>
</feature>
<keyword evidence="5" id="KW-0539">Nucleus</keyword>
<dbReference type="GO" id="GO:0046983">
    <property type="term" value="F:protein dimerization activity"/>
    <property type="evidence" value="ECO:0007669"/>
    <property type="project" value="InterPro"/>
</dbReference>
<dbReference type="SUPFAM" id="SSF53098">
    <property type="entry name" value="Ribonuclease H-like"/>
    <property type="match status" value="1"/>
</dbReference>
<keyword evidence="2" id="KW-0479">Metal-binding</keyword>
<keyword evidence="4" id="KW-0862">Zinc</keyword>
<accession>A0A8H4JET1</accession>
<dbReference type="InterPro" id="IPR008906">
    <property type="entry name" value="HATC_C_dom"/>
</dbReference>
<name>A0A8H4JET1_9HYPO</name>
<dbReference type="PANTHER" id="PTHR46481:SF10">
    <property type="entry name" value="ZINC FINGER BED DOMAIN-CONTAINING PROTEIN 39"/>
    <property type="match status" value="1"/>
</dbReference>
<dbReference type="InterPro" id="IPR052035">
    <property type="entry name" value="ZnF_BED_domain_contain"/>
</dbReference>
<keyword evidence="9" id="KW-1185">Reference proteome</keyword>
<dbReference type="GO" id="GO:0008270">
    <property type="term" value="F:zinc ion binding"/>
    <property type="evidence" value="ECO:0007669"/>
    <property type="project" value="UniProtKB-KW"/>
</dbReference>
<dbReference type="OrthoDB" id="5020773at2759"/>
<feature type="region of interest" description="Disordered" evidence="6">
    <location>
        <begin position="39"/>
        <end position="58"/>
    </location>
</feature>
<gene>
    <name evidence="8" type="ORF">FACUT_11941</name>
</gene>
<comment type="caution">
    <text evidence="8">The sequence shown here is derived from an EMBL/GenBank/DDBJ whole genome shotgun (WGS) entry which is preliminary data.</text>
</comment>
<evidence type="ECO:0000313" key="9">
    <source>
        <dbReference type="Proteomes" id="UP000536711"/>
    </source>
</evidence>
<proteinExistence type="predicted"/>
<evidence type="ECO:0000256" key="1">
    <source>
        <dbReference type="ARBA" id="ARBA00004123"/>
    </source>
</evidence>
<reference evidence="8 9" key="1">
    <citation type="submission" date="2020-01" db="EMBL/GenBank/DDBJ databases">
        <title>Identification and distribution of gene clusters putatively required for synthesis of sphingolipid metabolism inhibitors in phylogenetically diverse species of the filamentous fungus Fusarium.</title>
        <authorList>
            <person name="Kim H.-S."/>
            <person name="Busman M."/>
            <person name="Brown D.W."/>
            <person name="Divon H."/>
            <person name="Uhlig S."/>
            <person name="Proctor R.H."/>
        </authorList>
    </citation>
    <scope>NUCLEOTIDE SEQUENCE [LARGE SCALE GENOMIC DNA]</scope>
    <source>
        <strain evidence="8 9">NRRL 13308</strain>
    </source>
</reference>
<feature type="compositionally biased region" description="Basic residues" evidence="6">
    <location>
        <begin position="49"/>
        <end position="58"/>
    </location>
</feature>
<feature type="domain" description="HAT C-terminal dimerisation" evidence="7">
    <location>
        <begin position="551"/>
        <end position="602"/>
    </location>
</feature>
<dbReference type="GO" id="GO:0005634">
    <property type="term" value="C:nucleus"/>
    <property type="evidence" value="ECO:0007669"/>
    <property type="project" value="UniProtKB-SubCell"/>
</dbReference>
<dbReference type="AlphaFoldDB" id="A0A8H4JET1"/>
<comment type="subcellular location">
    <subcellularLocation>
        <location evidence="1">Nucleus</location>
    </subcellularLocation>
</comment>
<sequence>MISSSKITTDTLSRSQTRASPDDLPFESSSFDVIFRTTHPEKAKLGPSGKRKTSGRVMKHASILQTEASTVDERDSDIITRPSKQLRIDSFFLSWPLDITLRRVFNRQQYIESIVSLLTHRRLLFSAVKWDKMQDIILACNPAIEDLLLTSRDAAMRHITTTFDLYRSQLKAKLQASVSKIHLSTDIWTSPHRHGILAVCARWVDNGYRLQKALLAMPECRYSHSGERQASLMAEAIEEYGIAKQIGYHTGDNATSNDTCLKHLSQMLQDQYGISFHPNQRRIRCIAHIINLSLQAFLLVSSKEALRAALAAASDVTGAEIKVWKGKTRRAARKPPDFKDDKFKGWQTIPAMRKLHNIAVWLRNSSIHSDLWEDRIKQFLLDYDKEINDNILNSLDWDYLERTHRFLHPFASATLWAEGKNSTLSQILTIMDGLLRHYEKNKEHYSKPETFGRRILHSIEMGWFILDKYYTMTEDAPVYAAALLLDPSKRIRYIERHWPEPWHENAIAGVRTIWEEYKTQPEAGPAESVDEVSASQKRQPDEWDALLEELELSRMAIDILSIAPESADPESAFSGGRRTLSWDRERMTCENLEKVECIGNWLREGHIQKTVHGGMGVITDTGFDSGGGEDSDVNFD</sequence>
<evidence type="ECO:0000256" key="2">
    <source>
        <dbReference type="ARBA" id="ARBA00022723"/>
    </source>
</evidence>
<dbReference type="EMBL" id="JAADJF010000413">
    <property type="protein sequence ID" value="KAF4417970.1"/>
    <property type="molecule type" value="Genomic_DNA"/>
</dbReference>
<dbReference type="Pfam" id="PF05699">
    <property type="entry name" value="Dimer_Tnp_hAT"/>
    <property type="match status" value="1"/>
</dbReference>
<organism evidence="8 9">
    <name type="scientific">Fusarium acutatum</name>
    <dbReference type="NCBI Taxonomy" id="78861"/>
    <lineage>
        <taxon>Eukaryota</taxon>
        <taxon>Fungi</taxon>
        <taxon>Dikarya</taxon>
        <taxon>Ascomycota</taxon>
        <taxon>Pezizomycotina</taxon>
        <taxon>Sordariomycetes</taxon>
        <taxon>Hypocreomycetidae</taxon>
        <taxon>Hypocreales</taxon>
        <taxon>Nectriaceae</taxon>
        <taxon>Fusarium</taxon>
        <taxon>Fusarium fujikuroi species complex</taxon>
    </lineage>
</organism>
<dbReference type="InterPro" id="IPR012337">
    <property type="entry name" value="RNaseH-like_sf"/>
</dbReference>
<evidence type="ECO:0000256" key="6">
    <source>
        <dbReference type="SAM" id="MobiDB-lite"/>
    </source>
</evidence>